<evidence type="ECO:0000313" key="3">
    <source>
        <dbReference type="Proteomes" id="UP000295293"/>
    </source>
</evidence>
<dbReference type="OrthoDB" id="5998965at2"/>
<proteinExistence type="predicted"/>
<dbReference type="RefSeq" id="WP_133819923.1">
    <property type="nucleotide sequence ID" value="NZ_SNZH01000011.1"/>
</dbReference>
<dbReference type="Proteomes" id="UP000295293">
    <property type="component" value="Unassembled WGS sequence"/>
</dbReference>
<dbReference type="AlphaFoldDB" id="A0A4R6YSF0"/>
<comment type="caution">
    <text evidence="2">The sequence shown here is derived from an EMBL/GenBank/DDBJ whole genome shotgun (WGS) entry which is preliminary data.</text>
</comment>
<feature type="transmembrane region" description="Helical" evidence="1">
    <location>
        <begin position="53"/>
        <end position="74"/>
    </location>
</feature>
<sequence length="147" mass="16860">MFIQTLFTPDRLRYDGVRPINIYLLRFLYFLMFAFVGWDSWSAIITHQGPWEPLRAVAFCVWATYATLSVLGLLQPLRLLPIVVFMIGYKLLWLAVVALPLWRAGTLAGSPAEPMAMVFLWIPLAMIAVPWGYVFRTFVLPRRPLAA</sequence>
<feature type="transmembrane region" description="Helical" evidence="1">
    <location>
        <begin position="20"/>
        <end position="41"/>
    </location>
</feature>
<keyword evidence="3" id="KW-1185">Reference proteome</keyword>
<dbReference type="EMBL" id="SNZH01000011">
    <property type="protein sequence ID" value="TDR41169.1"/>
    <property type="molecule type" value="Genomic_DNA"/>
</dbReference>
<reference evidence="2 3" key="1">
    <citation type="submission" date="2019-03" db="EMBL/GenBank/DDBJ databases">
        <title>Genomic Encyclopedia of Type Strains, Phase IV (KMG-IV): sequencing the most valuable type-strain genomes for metagenomic binning, comparative biology and taxonomic classification.</title>
        <authorList>
            <person name="Goeker M."/>
        </authorList>
    </citation>
    <scope>NUCLEOTIDE SEQUENCE [LARGE SCALE GENOMIC DNA]</scope>
    <source>
        <strain evidence="2 3">DSM 21667</strain>
    </source>
</reference>
<evidence type="ECO:0000313" key="2">
    <source>
        <dbReference type="EMBL" id="TDR41169.1"/>
    </source>
</evidence>
<accession>A0A4R6YSF0</accession>
<protein>
    <submittedName>
        <fullName evidence="2">Uncharacterized protein</fullName>
    </submittedName>
</protein>
<keyword evidence="1" id="KW-0472">Membrane</keyword>
<keyword evidence="1" id="KW-0812">Transmembrane</keyword>
<organism evidence="2 3">
    <name type="scientific">Tahibacter aquaticus</name>
    <dbReference type="NCBI Taxonomy" id="520092"/>
    <lineage>
        <taxon>Bacteria</taxon>
        <taxon>Pseudomonadati</taxon>
        <taxon>Pseudomonadota</taxon>
        <taxon>Gammaproteobacteria</taxon>
        <taxon>Lysobacterales</taxon>
        <taxon>Rhodanobacteraceae</taxon>
        <taxon>Tahibacter</taxon>
    </lineage>
</organism>
<feature type="transmembrane region" description="Helical" evidence="1">
    <location>
        <begin position="114"/>
        <end position="135"/>
    </location>
</feature>
<evidence type="ECO:0000256" key="1">
    <source>
        <dbReference type="SAM" id="Phobius"/>
    </source>
</evidence>
<gene>
    <name evidence="2" type="ORF">DFR29_11181</name>
</gene>
<keyword evidence="1" id="KW-1133">Transmembrane helix</keyword>
<name>A0A4R6YSF0_9GAMM</name>
<feature type="transmembrane region" description="Helical" evidence="1">
    <location>
        <begin position="79"/>
        <end position="102"/>
    </location>
</feature>